<keyword evidence="2" id="KW-1185">Reference proteome</keyword>
<protein>
    <recommendedName>
        <fullName evidence="3">Lipoprotein</fullName>
    </recommendedName>
</protein>
<proteinExistence type="predicted"/>
<dbReference type="Proteomes" id="UP000077552">
    <property type="component" value="Unassembled WGS sequence"/>
</dbReference>
<name>A0A1A9LC56_9FLAO</name>
<gene>
    <name evidence="1" type="ORF">A7A78_13805</name>
</gene>
<dbReference type="EMBL" id="LXIE01000031">
    <property type="protein sequence ID" value="OAD90783.1"/>
    <property type="molecule type" value="Genomic_DNA"/>
</dbReference>
<dbReference type="AlphaFoldDB" id="A0A1A9LC56"/>
<evidence type="ECO:0000313" key="2">
    <source>
        <dbReference type="Proteomes" id="UP000077552"/>
    </source>
</evidence>
<organism evidence="1 2">
    <name type="scientific">Aequorivita soesokkakensis</name>
    <dbReference type="NCBI Taxonomy" id="1385699"/>
    <lineage>
        <taxon>Bacteria</taxon>
        <taxon>Pseudomonadati</taxon>
        <taxon>Bacteroidota</taxon>
        <taxon>Flavobacteriia</taxon>
        <taxon>Flavobacteriales</taxon>
        <taxon>Flavobacteriaceae</taxon>
        <taxon>Aequorivita</taxon>
    </lineage>
</organism>
<reference evidence="1 2" key="1">
    <citation type="submission" date="2016-05" db="EMBL/GenBank/DDBJ databases">
        <title>Genome sequencing of Vitellibacter soesokkakensis RSSK-12.</title>
        <authorList>
            <person name="Thevarajoo S."/>
            <person name="Selvaratnam C."/>
            <person name="Goh K.M."/>
            <person name="Chan K.-G."/>
            <person name="Chong C.S."/>
        </authorList>
    </citation>
    <scope>NUCLEOTIDE SEQUENCE [LARGE SCALE GENOMIC DNA]</scope>
    <source>
        <strain evidence="1 2">RSSK-12</strain>
    </source>
</reference>
<evidence type="ECO:0008006" key="3">
    <source>
        <dbReference type="Google" id="ProtNLM"/>
    </source>
</evidence>
<evidence type="ECO:0000313" key="1">
    <source>
        <dbReference type="EMBL" id="OAD90783.1"/>
    </source>
</evidence>
<comment type="caution">
    <text evidence="1">The sequence shown here is derived from an EMBL/GenBank/DDBJ whole genome shotgun (WGS) entry which is preliminary data.</text>
</comment>
<accession>A0A1A9LC56</accession>
<sequence>MRKLTFILILLIISCKGEKTVKQDDRLVSWKSDFIMEDGEQVDGFFKDHENFIKPYFSTKYKNDTLTVTTLMRINCCGNTIADIRTSNDTLYLLTRQISNEACACVDYYKFTYIIHNPGNREFIIQSEN</sequence>
<dbReference type="PROSITE" id="PS51257">
    <property type="entry name" value="PROKAR_LIPOPROTEIN"/>
    <property type="match status" value="1"/>
</dbReference>
<dbReference type="STRING" id="1385699.A7A78_13805"/>